<protein>
    <submittedName>
        <fullName evidence="1">Uncharacterized protein</fullName>
    </submittedName>
</protein>
<dbReference type="AlphaFoldDB" id="A0A7C9DWQ7"/>
<proteinExistence type="predicted"/>
<sequence length="124" mass="13509">MSCQTLFPRGPCSGFSVRSGFSCNSPCSILEHHRESSRVQFDPTTMIPSHLLPLVHKQLQESPPLDSSQVSLSGFGLGIGSPSWRLSSSLSLSIAHLFLRPRFSEFSCYCSREGGTSPLDHVLG</sequence>
<organism evidence="1">
    <name type="scientific">Opuntia streptacantha</name>
    <name type="common">Prickly pear cactus</name>
    <name type="synonym">Opuntia cardona</name>
    <dbReference type="NCBI Taxonomy" id="393608"/>
    <lineage>
        <taxon>Eukaryota</taxon>
        <taxon>Viridiplantae</taxon>
        <taxon>Streptophyta</taxon>
        <taxon>Embryophyta</taxon>
        <taxon>Tracheophyta</taxon>
        <taxon>Spermatophyta</taxon>
        <taxon>Magnoliopsida</taxon>
        <taxon>eudicotyledons</taxon>
        <taxon>Gunneridae</taxon>
        <taxon>Pentapetalae</taxon>
        <taxon>Caryophyllales</taxon>
        <taxon>Cactineae</taxon>
        <taxon>Cactaceae</taxon>
        <taxon>Opuntioideae</taxon>
        <taxon>Opuntia</taxon>
    </lineage>
</organism>
<name>A0A7C9DWQ7_OPUST</name>
<reference evidence="1" key="1">
    <citation type="journal article" date="2013" name="J. Plant Res.">
        <title>Effect of fungi and light on seed germination of three Opuntia species from semiarid lands of central Mexico.</title>
        <authorList>
            <person name="Delgado-Sanchez P."/>
            <person name="Jimenez-Bremont J.F."/>
            <person name="Guerrero-Gonzalez Mde L."/>
            <person name="Flores J."/>
        </authorList>
    </citation>
    <scope>NUCLEOTIDE SEQUENCE</scope>
    <source>
        <tissue evidence="1">Cladode</tissue>
    </source>
</reference>
<dbReference type="EMBL" id="GISG01177595">
    <property type="protein sequence ID" value="MBA4653122.1"/>
    <property type="molecule type" value="Transcribed_RNA"/>
</dbReference>
<evidence type="ECO:0000313" key="1">
    <source>
        <dbReference type="EMBL" id="MBA4653122.1"/>
    </source>
</evidence>
<accession>A0A7C9DWQ7</accession>
<reference evidence="1" key="2">
    <citation type="submission" date="2020-07" db="EMBL/GenBank/DDBJ databases">
        <authorList>
            <person name="Vera ALvarez R."/>
            <person name="Arias-Moreno D.M."/>
            <person name="Jimenez-Jacinto V."/>
            <person name="Jimenez-Bremont J.F."/>
            <person name="Swaminathan K."/>
            <person name="Moose S.P."/>
            <person name="Guerrero-Gonzalez M.L."/>
            <person name="Marino-Ramirez L."/>
            <person name="Landsman D."/>
            <person name="Rodriguez-Kessler M."/>
            <person name="Delgado-Sanchez P."/>
        </authorList>
    </citation>
    <scope>NUCLEOTIDE SEQUENCE</scope>
    <source>
        <tissue evidence="1">Cladode</tissue>
    </source>
</reference>